<dbReference type="GO" id="GO:0006465">
    <property type="term" value="P:signal peptide processing"/>
    <property type="evidence" value="ECO:0007669"/>
    <property type="project" value="InterPro"/>
</dbReference>
<keyword evidence="7 10" id="KW-0472">Membrane</keyword>
<dbReference type="PANTHER" id="PTHR13202:SF0">
    <property type="entry name" value="SIGNAL PEPTIDASE COMPLEX SUBUNIT 1"/>
    <property type="match status" value="1"/>
</dbReference>
<evidence type="ECO:0000256" key="1">
    <source>
        <dbReference type="ARBA" id="ARBA00004477"/>
    </source>
</evidence>
<comment type="similarity">
    <text evidence="2">Belongs to the SPCS1 family.</text>
</comment>
<feature type="transmembrane region" description="Helical" evidence="10">
    <location>
        <begin position="76"/>
        <end position="96"/>
    </location>
</feature>
<feature type="region of interest" description="Disordered" evidence="9">
    <location>
        <begin position="1"/>
        <end position="43"/>
    </location>
</feature>
<evidence type="ECO:0000256" key="9">
    <source>
        <dbReference type="SAM" id="MobiDB-lite"/>
    </source>
</evidence>
<dbReference type="GO" id="GO:0045047">
    <property type="term" value="P:protein targeting to ER"/>
    <property type="evidence" value="ECO:0007669"/>
    <property type="project" value="TreeGrafter"/>
</dbReference>
<sequence>MSFLRLRSHAPGARAAESAGATEATSATRSSTPRPKPATCRRNNSNITTMADQLLERAREAVEGQIDFEGQRLAEMITTVVLGGAGIFAFFIGFMAQDIKLSLYIGLAGTAVTFLAVVPPWPLYNKNPEDWLAPYSTTSGINIDVDGQKVG</sequence>
<evidence type="ECO:0000256" key="7">
    <source>
        <dbReference type="ARBA" id="ARBA00023136"/>
    </source>
</evidence>
<organism evidence="11 12">
    <name type="scientific">Massariosphaeria phaeospora</name>
    <dbReference type="NCBI Taxonomy" id="100035"/>
    <lineage>
        <taxon>Eukaryota</taxon>
        <taxon>Fungi</taxon>
        <taxon>Dikarya</taxon>
        <taxon>Ascomycota</taxon>
        <taxon>Pezizomycotina</taxon>
        <taxon>Dothideomycetes</taxon>
        <taxon>Pleosporomycetidae</taxon>
        <taxon>Pleosporales</taxon>
        <taxon>Pleosporales incertae sedis</taxon>
        <taxon>Massariosphaeria</taxon>
    </lineage>
</organism>
<feature type="transmembrane region" description="Helical" evidence="10">
    <location>
        <begin position="103"/>
        <end position="124"/>
    </location>
</feature>
<dbReference type="OrthoDB" id="263893at2759"/>
<dbReference type="Pfam" id="PF06645">
    <property type="entry name" value="SPC12"/>
    <property type="match status" value="1"/>
</dbReference>
<dbReference type="GO" id="GO:0005787">
    <property type="term" value="C:signal peptidase complex"/>
    <property type="evidence" value="ECO:0007669"/>
    <property type="project" value="InterPro"/>
</dbReference>
<evidence type="ECO:0000313" key="11">
    <source>
        <dbReference type="EMBL" id="KAF2868422.1"/>
    </source>
</evidence>
<evidence type="ECO:0000313" key="12">
    <source>
        <dbReference type="Proteomes" id="UP000481861"/>
    </source>
</evidence>
<protein>
    <recommendedName>
        <fullName evidence="3">Signal peptidase complex subunit 1</fullName>
    </recommendedName>
</protein>
<evidence type="ECO:0000256" key="5">
    <source>
        <dbReference type="ARBA" id="ARBA00022824"/>
    </source>
</evidence>
<proteinExistence type="inferred from homology"/>
<keyword evidence="5" id="KW-0256">Endoplasmic reticulum</keyword>
<name>A0A7C8MAS7_9PLEO</name>
<keyword evidence="6 10" id="KW-1133">Transmembrane helix</keyword>
<comment type="subcellular location">
    <subcellularLocation>
        <location evidence="1">Endoplasmic reticulum membrane</location>
        <topology evidence="1">Multi-pass membrane protein</topology>
    </subcellularLocation>
</comment>
<evidence type="ECO:0000256" key="4">
    <source>
        <dbReference type="ARBA" id="ARBA00022692"/>
    </source>
</evidence>
<accession>A0A7C8MAS7</accession>
<reference evidence="11 12" key="1">
    <citation type="submission" date="2020-01" db="EMBL/GenBank/DDBJ databases">
        <authorList>
            <consortium name="DOE Joint Genome Institute"/>
            <person name="Haridas S."/>
            <person name="Albert R."/>
            <person name="Binder M."/>
            <person name="Bloem J."/>
            <person name="Labutti K."/>
            <person name="Salamov A."/>
            <person name="Andreopoulos B."/>
            <person name="Baker S.E."/>
            <person name="Barry K."/>
            <person name="Bills G."/>
            <person name="Bluhm B.H."/>
            <person name="Cannon C."/>
            <person name="Castanera R."/>
            <person name="Culley D.E."/>
            <person name="Daum C."/>
            <person name="Ezra D."/>
            <person name="Gonzalez J.B."/>
            <person name="Henrissat B."/>
            <person name="Kuo A."/>
            <person name="Liang C."/>
            <person name="Lipzen A."/>
            <person name="Lutzoni F."/>
            <person name="Magnuson J."/>
            <person name="Mondo S."/>
            <person name="Nolan M."/>
            <person name="Ohm R."/>
            <person name="Pangilinan J."/>
            <person name="Park H.-J.H."/>
            <person name="Ramirez L."/>
            <person name="Alfaro M."/>
            <person name="Sun H."/>
            <person name="Tritt A."/>
            <person name="Yoshinaga Y."/>
            <person name="Zwiers L.-H.L."/>
            <person name="Turgeon B.G."/>
            <person name="Goodwin S.B."/>
            <person name="Spatafora J.W."/>
            <person name="Crous P.W."/>
            <person name="Grigoriev I.V."/>
        </authorList>
    </citation>
    <scope>NUCLEOTIDE SEQUENCE [LARGE SCALE GENOMIC DNA]</scope>
    <source>
        <strain evidence="11 12">CBS 611.86</strain>
    </source>
</reference>
<evidence type="ECO:0000256" key="8">
    <source>
        <dbReference type="ARBA" id="ARBA00045204"/>
    </source>
</evidence>
<evidence type="ECO:0000256" key="2">
    <source>
        <dbReference type="ARBA" id="ARBA00005245"/>
    </source>
</evidence>
<evidence type="ECO:0000256" key="10">
    <source>
        <dbReference type="SAM" id="Phobius"/>
    </source>
</evidence>
<gene>
    <name evidence="11" type="ORF">BDV95DRAFT_579821</name>
</gene>
<evidence type="ECO:0000256" key="3">
    <source>
        <dbReference type="ARBA" id="ARBA00017059"/>
    </source>
</evidence>
<dbReference type="AlphaFoldDB" id="A0A7C8MAS7"/>
<comment type="caution">
    <text evidence="11">The sequence shown here is derived from an EMBL/GenBank/DDBJ whole genome shotgun (WGS) entry which is preliminary data.</text>
</comment>
<dbReference type="Proteomes" id="UP000481861">
    <property type="component" value="Unassembled WGS sequence"/>
</dbReference>
<keyword evidence="4 10" id="KW-0812">Transmembrane</keyword>
<keyword evidence="12" id="KW-1185">Reference proteome</keyword>
<evidence type="ECO:0000256" key="6">
    <source>
        <dbReference type="ARBA" id="ARBA00022989"/>
    </source>
</evidence>
<feature type="compositionally biased region" description="Low complexity" evidence="9">
    <location>
        <begin position="10"/>
        <end position="33"/>
    </location>
</feature>
<comment type="function">
    <text evidence="8">Component of the signal peptidase complex (SPC) which catalyzes the cleavage of N-terminal signal sequences from nascent proteins as they are translocated into the lumen of the endoplasmic reticulum. Dispensable for SPC enzymatic activity.</text>
</comment>
<dbReference type="PANTHER" id="PTHR13202">
    <property type="entry name" value="MICROSOMAL SIGNAL PEPTIDASE 12 KDA SUBUNIT"/>
    <property type="match status" value="1"/>
</dbReference>
<dbReference type="EMBL" id="JAADJZ010000019">
    <property type="protein sequence ID" value="KAF2868422.1"/>
    <property type="molecule type" value="Genomic_DNA"/>
</dbReference>
<dbReference type="InterPro" id="IPR009542">
    <property type="entry name" value="Spc1/SPCS1"/>
</dbReference>